<feature type="region of interest" description="Disordered" evidence="1">
    <location>
        <begin position="14"/>
        <end position="160"/>
    </location>
</feature>
<feature type="compositionally biased region" description="Acidic residues" evidence="1">
    <location>
        <begin position="82"/>
        <end position="93"/>
    </location>
</feature>
<name>A0A8H4Q8Y2_9HYPO</name>
<dbReference type="EMBL" id="JAACLJ010000002">
    <property type="protein sequence ID" value="KAF4591380.1"/>
    <property type="molecule type" value="Genomic_DNA"/>
</dbReference>
<evidence type="ECO:0000313" key="2">
    <source>
        <dbReference type="EMBL" id="KAF4591380.1"/>
    </source>
</evidence>
<proteinExistence type="predicted"/>
<keyword evidence="3" id="KW-1185">Reference proteome</keyword>
<dbReference type="Proteomes" id="UP000562929">
    <property type="component" value="Unassembled WGS sequence"/>
</dbReference>
<comment type="caution">
    <text evidence="2">The sequence shown here is derived from an EMBL/GenBank/DDBJ whole genome shotgun (WGS) entry which is preliminary data.</text>
</comment>
<dbReference type="OrthoDB" id="4590776at2759"/>
<gene>
    <name evidence="2" type="ORF">GQ602_001679</name>
</gene>
<feature type="compositionally biased region" description="Pro residues" evidence="1">
    <location>
        <begin position="123"/>
        <end position="140"/>
    </location>
</feature>
<keyword evidence="2" id="KW-0436">Ligase</keyword>
<dbReference type="GO" id="GO:0016874">
    <property type="term" value="F:ligase activity"/>
    <property type="evidence" value="ECO:0007669"/>
    <property type="project" value="UniProtKB-KW"/>
</dbReference>
<feature type="compositionally biased region" description="Basic and acidic residues" evidence="1">
    <location>
        <begin position="46"/>
        <end position="81"/>
    </location>
</feature>
<evidence type="ECO:0000313" key="3">
    <source>
        <dbReference type="Proteomes" id="UP000562929"/>
    </source>
</evidence>
<dbReference type="AlphaFoldDB" id="A0A8H4Q8Y2"/>
<accession>A0A8H4Q8Y2</accession>
<sequence length="214" mass="24240">MPLPSQRTFILLPVAGSFNATATDPRPMTSRQVRKAHKQAAARTPPWERQREERAERERERREDPEVDNKPVDEGVSMDDKLEVDDDTSSIDDTLDKEIFIDELSGDTDDRPDPDNIINTANPPTPPQNQPPISPSPRPNPQEHQTTRPPPPRDLSHLLADAIFPTPSQQQRELEEPYPLKTAHKENIAPWEGASQETDYGGEWVDDVLFDMVV</sequence>
<protein>
    <submittedName>
        <fullName evidence="2">AMP-dependent synthetase/ligase</fullName>
    </submittedName>
</protein>
<evidence type="ECO:0000256" key="1">
    <source>
        <dbReference type="SAM" id="MobiDB-lite"/>
    </source>
</evidence>
<reference evidence="2 3" key="1">
    <citation type="journal article" date="2020" name="G3 (Bethesda)">
        <title>Genetic Underpinnings of Host Manipulation by Ophiocordyceps as Revealed by Comparative Transcriptomics.</title>
        <authorList>
            <person name="Will I."/>
            <person name="Das B."/>
            <person name="Trinh T."/>
            <person name="Brachmann A."/>
            <person name="Ohm R.A."/>
            <person name="de Bekker C."/>
        </authorList>
    </citation>
    <scope>NUCLEOTIDE SEQUENCE [LARGE SCALE GENOMIC DNA]</scope>
    <source>
        <strain evidence="2 3">EC05</strain>
    </source>
</reference>
<organism evidence="2 3">
    <name type="scientific">Ophiocordyceps camponoti-floridani</name>
    <dbReference type="NCBI Taxonomy" id="2030778"/>
    <lineage>
        <taxon>Eukaryota</taxon>
        <taxon>Fungi</taxon>
        <taxon>Dikarya</taxon>
        <taxon>Ascomycota</taxon>
        <taxon>Pezizomycotina</taxon>
        <taxon>Sordariomycetes</taxon>
        <taxon>Hypocreomycetidae</taxon>
        <taxon>Hypocreales</taxon>
        <taxon>Ophiocordycipitaceae</taxon>
        <taxon>Ophiocordyceps</taxon>
    </lineage>
</organism>